<dbReference type="InterPro" id="IPR014622">
    <property type="entry name" value="UCP036794_erythomycin"/>
</dbReference>
<dbReference type="RefSeq" id="WP_084743019.1">
    <property type="nucleotide sequence ID" value="NZ_FPJG01000006.1"/>
</dbReference>
<sequence length="434" mass="47641">MSGTVLDEVTAIRDAATTLRSPQDLDPLVRRIGRARIVLLGEATHGTAEFYRWRAELTKRLLAERDFSFVAVEGDWPECHRVHCCVAGAPGAPNDPGQVLWGFRRWPTWLWANEEVAEFAAWLRSFNATGSGVPCGFHGLDVYSLWDSLRGVLDYVREHAPEQADAALRAFRCFEPYGENPREYAVSAELVPENCREDVVRLLTAIRSMARVDSVPGLDPAFVAEQNAAVVAGAEAYYRELVRGGARSWNVRDTHMSDTLDRLLRAYGPRSKAVVWAHNTHVGDARATDMAAAGLVNLGRLARERHPADVVSVGFGTYRGSVIAADHWGGPVRRMTVDPARPDSLEGLLHAALPGEDSLHLFGAGRAGEWARERRGHRAIGVVHRGGGYVPTVPAARYDAFVHCDETTAITPLHHWEPEEDAPFVPAQARAAGA</sequence>
<dbReference type="OrthoDB" id="9810066at2"/>
<dbReference type="GO" id="GO:0046677">
    <property type="term" value="P:response to antibiotic"/>
    <property type="evidence" value="ECO:0007669"/>
    <property type="project" value="InterPro"/>
</dbReference>
<dbReference type="PANTHER" id="PTHR31299:SF0">
    <property type="entry name" value="ESTERASE, PUTATIVE (AFU_ORTHOLOGUE AFUA_1G05850)-RELATED"/>
    <property type="match status" value="1"/>
</dbReference>
<dbReference type="SUPFAM" id="SSF159501">
    <property type="entry name" value="EreA/ChaN-like"/>
    <property type="match status" value="1"/>
</dbReference>
<keyword evidence="2" id="KW-1185">Reference proteome</keyword>
<name>A0A1K1SJ74_9PSEU</name>
<proteinExistence type="predicted"/>
<dbReference type="Gene3D" id="3.30.1870.10">
    <property type="entry name" value="EreA-like, domain 2"/>
    <property type="match status" value="1"/>
</dbReference>
<dbReference type="Gene3D" id="1.20.1440.30">
    <property type="entry name" value="Biosynthetic Protein domain"/>
    <property type="match status" value="1"/>
</dbReference>
<gene>
    <name evidence="1" type="ORF">SAMN04489730_5853</name>
</gene>
<evidence type="ECO:0000313" key="1">
    <source>
        <dbReference type="EMBL" id="SFW84382.1"/>
    </source>
</evidence>
<dbReference type="Pfam" id="PF05139">
    <property type="entry name" value="Erythro_esteras"/>
    <property type="match status" value="1"/>
</dbReference>
<organism evidence="1 2">
    <name type="scientific">Amycolatopsis australiensis</name>
    <dbReference type="NCBI Taxonomy" id="546364"/>
    <lineage>
        <taxon>Bacteria</taxon>
        <taxon>Bacillati</taxon>
        <taxon>Actinomycetota</taxon>
        <taxon>Actinomycetes</taxon>
        <taxon>Pseudonocardiales</taxon>
        <taxon>Pseudonocardiaceae</taxon>
        <taxon>Amycolatopsis</taxon>
    </lineage>
</organism>
<dbReference type="InterPro" id="IPR007815">
    <property type="entry name" value="Emycin_Estase"/>
</dbReference>
<protein>
    <submittedName>
        <fullName evidence="1">Erythromycin esterase homolog</fullName>
    </submittedName>
</protein>
<dbReference type="AlphaFoldDB" id="A0A1K1SJ74"/>
<dbReference type="Proteomes" id="UP000182740">
    <property type="component" value="Unassembled WGS sequence"/>
</dbReference>
<accession>A0A1K1SJ74</accession>
<evidence type="ECO:0000313" key="2">
    <source>
        <dbReference type="Proteomes" id="UP000182740"/>
    </source>
</evidence>
<reference evidence="2" key="1">
    <citation type="submission" date="2016-11" db="EMBL/GenBank/DDBJ databases">
        <authorList>
            <person name="Varghese N."/>
            <person name="Submissions S."/>
        </authorList>
    </citation>
    <scope>NUCLEOTIDE SEQUENCE [LARGE SCALE GENOMIC DNA]</scope>
    <source>
        <strain evidence="2">DSM 44671</strain>
    </source>
</reference>
<dbReference type="PANTHER" id="PTHR31299">
    <property type="entry name" value="ESTERASE, PUTATIVE (AFU_ORTHOLOGUE AFUA_1G05850)-RELATED"/>
    <property type="match status" value="1"/>
</dbReference>
<dbReference type="STRING" id="546364.SAMN04489730_5853"/>
<dbReference type="EMBL" id="FPJG01000006">
    <property type="protein sequence ID" value="SFW84382.1"/>
    <property type="molecule type" value="Genomic_DNA"/>
</dbReference>
<dbReference type="CDD" id="cd14728">
    <property type="entry name" value="Ere-like"/>
    <property type="match status" value="1"/>
</dbReference>
<dbReference type="Gene3D" id="3.40.1660.10">
    <property type="entry name" value="EreA-like (biosynthetic domain)"/>
    <property type="match status" value="1"/>
</dbReference>
<dbReference type="InterPro" id="IPR052036">
    <property type="entry name" value="Hydrolase/PRTase-associated"/>
</dbReference>
<dbReference type="PIRSF" id="PIRSF036794">
    <property type="entry name" value="UCP_erythr_ester"/>
    <property type="match status" value="1"/>
</dbReference>